<evidence type="ECO:0000256" key="4">
    <source>
        <dbReference type="ARBA" id="ARBA00022722"/>
    </source>
</evidence>
<dbReference type="EMBL" id="NHZQ01000449">
    <property type="protein sequence ID" value="PSK33408.1"/>
    <property type="molecule type" value="Genomic_DNA"/>
</dbReference>
<keyword evidence="3" id="KW-0548">Nucleotidyltransferase</keyword>
<feature type="compositionally biased region" description="Polar residues" evidence="8">
    <location>
        <begin position="701"/>
        <end position="714"/>
    </location>
</feature>
<proteinExistence type="predicted"/>
<evidence type="ECO:0000313" key="11">
    <source>
        <dbReference type="Proteomes" id="UP000243723"/>
    </source>
</evidence>
<dbReference type="InterPro" id="IPR000477">
    <property type="entry name" value="RT_dom"/>
</dbReference>
<dbReference type="FunFam" id="3.10.20.370:FF:000001">
    <property type="entry name" value="Retrovirus-related Pol polyprotein from transposon 17.6-like protein"/>
    <property type="match status" value="1"/>
</dbReference>
<sequence>MADGTPMGPDNGMVTKELRNVTLTIGTHTEKRSIDIVGMQYDAVLGMDWLQQHNPEVDWTKGTLNFPKCNHGTQEARSASKVPNARTIWVRPLVRTLASTSDKTLPAEYKEFEELFQEKEGKAALPEHKPWDHEIPFEEGKSPTHYQGLIPLSKKEQDFLREYIDKHLEKGFIRPSKSPIAHGVLFAPKKDGSLRPCIDYRKLNAITRKNRYPLPRIDELQDRLLGAKWFTAIDIRDAYYRIRMKEGEEWKTAFRTRWGLYEYLVMPFGLTNAPASFQELINDTLREYLDDFVSAYLDDILVFSKTYDEHVRHVRLVLAKLKEKALPVKLSKCEFHKHSIDFLGYVVSTQGIAPDPKKIESVKDWPEPTTVKEVQALLGFFNYYRKFVKDFSKLAAPISNLTKKEISFNFDEKCKQAFKELRHRLTTAPVLTLFDPDREAILETDASDYAIGACLAQRDPNDPKGARKPIAYYSRKMTGPELNYDIHDKELLAIVEAFREWRVYLEGTTTPVQVYTDHKNLLYWTTTKVLNRRQVRWSETLASCNFQIHHVRGTENGGADALSRRPDYAKNMTNTPMSMLKDSNGVLTYKHPEVEQLCALQQELTEEQKLDVIRQHHDAPTAGHAGIDKTIELITRNYLWKGLRNDVKAYIGNCDTCHKSKHSRHKPYGLLQPLPPPTTPWESVTMDFIGPLPLSEEPLTGQRQKTWHLSSSKQSFHDTEYLKNS</sequence>
<dbReference type="Gene3D" id="2.40.70.10">
    <property type="entry name" value="Acid Proteases"/>
    <property type="match status" value="1"/>
</dbReference>
<keyword evidence="6" id="KW-0378">Hydrolase</keyword>
<accession>A0A2P7YBR7</accession>
<dbReference type="STRING" id="40998.A0A2P7YBR7"/>
<comment type="caution">
    <text evidence="10">The sequence shown here is derived from an EMBL/GenBank/DDBJ whole genome shotgun (WGS) entry which is preliminary data.</text>
</comment>
<dbReference type="Gene3D" id="3.10.10.10">
    <property type="entry name" value="HIV Type 1 Reverse Transcriptase, subunit A, domain 1"/>
    <property type="match status" value="1"/>
</dbReference>
<dbReference type="CDD" id="cd01647">
    <property type="entry name" value="RT_LTR"/>
    <property type="match status" value="1"/>
</dbReference>
<dbReference type="Pfam" id="PF17917">
    <property type="entry name" value="RT_RNaseH"/>
    <property type="match status" value="1"/>
</dbReference>
<evidence type="ECO:0000313" key="10">
    <source>
        <dbReference type="EMBL" id="PSK33408.1"/>
    </source>
</evidence>
<organism evidence="10 11">
    <name type="scientific">Elsinoe australis</name>
    <dbReference type="NCBI Taxonomy" id="40998"/>
    <lineage>
        <taxon>Eukaryota</taxon>
        <taxon>Fungi</taxon>
        <taxon>Dikarya</taxon>
        <taxon>Ascomycota</taxon>
        <taxon>Pezizomycotina</taxon>
        <taxon>Dothideomycetes</taxon>
        <taxon>Dothideomycetidae</taxon>
        <taxon>Myriangiales</taxon>
        <taxon>Elsinoaceae</taxon>
        <taxon>Elsinoe</taxon>
    </lineage>
</organism>
<feature type="region of interest" description="Disordered" evidence="8">
    <location>
        <begin position="695"/>
        <end position="725"/>
    </location>
</feature>
<evidence type="ECO:0000256" key="5">
    <source>
        <dbReference type="ARBA" id="ARBA00022759"/>
    </source>
</evidence>
<protein>
    <recommendedName>
        <fullName evidence="1">RNA-directed DNA polymerase</fullName>
        <ecNumber evidence="1">2.7.7.49</ecNumber>
    </recommendedName>
</protein>
<evidence type="ECO:0000259" key="9">
    <source>
        <dbReference type="PROSITE" id="PS50878"/>
    </source>
</evidence>
<evidence type="ECO:0000256" key="1">
    <source>
        <dbReference type="ARBA" id="ARBA00012493"/>
    </source>
</evidence>
<name>A0A2P7YBR7_9PEZI</name>
<dbReference type="InterPro" id="IPR021109">
    <property type="entry name" value="Peptidase_aspartic_dom_sf"/>
</dbReference>
<evidence type="ECO:0000256" key="8">
    <source>
        <dbReference type="SAM" id="MobiDB-lite"/>
    </source>
</evidence>
<dbReference type="CDD" id="cd09274">
    <property type="entry name" value="RNase_HI_RT_Ty3"/>
    <property type="match status" value="1"/>
</dbReference>
<feature type="domain" description="Reverse transcriptase" evidence="9">
    <location>
        <begin position="168"/>
        <end position="347"/>
    </location>
</feature>
<dbReference type="GO" id="GO:0003964">
    <property type="term" value="F:RNA-directed DNA polymerase activity"/>
    <property type="evidence" value="ECO:0007669"/>
    <property type="project" value="UniProtKB-KW"/>
</dbReference>
<dbReference type="OrthoDB" id="5599418at2759"/>
<keyword evidence="2" id="KW-0808">Transferase</keyword>
<evidence type="ECO:0000256" key="7">
    <source>
        <dbReference type="ARBA" id="ARBA00022918"/>
    </source>
</evidence>
<dbReference type="Gene3D" id="3.30.70.270">
    <property type="match status" value="2"/>
</dbReference>
<gene>
    <name evidence="10" type="ORF">B9Z65_8922</name>
</gene>
<dbReference type="InterPro" id="IPR043128">
    <property type="entry name" value="Rev_trsase/Diguanyl_cyclase"/>
</dbReference>
<dbReference type="Pfam" id="PF17921">
    <property type="entry name" value="Integrase_H2C2"/>
    <property type="match status" value="1"/>
</dbReference>
<dbReference type="SUPFAM" id="SSF56672">
    <property type="entry name" value="DNA/RNA polymerases"/>
    <property type="match status" value="1"/>
</dbReference>
<dbReference type="FunFam" id="3.30.70.270:FF:000020">
    <property type="entry name" value="Transposon Tf2-6 polyprotein-like Protein"/>
    <property type="match status" value="1"/>
</dbReference>
<keyword evidence="11" id="KW-1185">Reference proteome</keyword>
<dbReference type="EC" id="2.7.7.49" evidence="1"/>
<dbReference type="AlphaFoldDB" id="A0A2P7YBR7"/>
<reference evidence="10 11" key="1">
    <citation type="submission" date="2017-05" db="EMBL/GenBank/DDBJ databases">
        <title>Draft genome sequence of Elsinoe australis.</title>
        <authorList>
            <person name="Cheng Q."/>
        </authorList>
    </citation>
    <scope>NUCLEOTIDE SEQUENCE [LARGE SCALE GENOMIC DNA]</scope>
    <source>
        <strain evidence="10 11">NL1</strain>
    </source>
</reference>
<dbReference type="PROSITE" id="PS50878">
    <property type="entry name" value="RT_POL"/>
    <property type="match status" value="1"/>
</dbReference>
<dbReference type="PANTHER" id="PTHR37984">
    <property type="entry name" value="PROTEIN CBG26694"/>
    <property type="match status" value="1"/>
</dbReference>
<dbReference type="Pfam" id="PF00078">
    <property type="entry name" value="RVT_1"/>
    <property type="match status" value="1"/>
</dbReference>
<dbReference type="Gene3D" id="1.10.340.70">
    <property type="match status" value="1"/>
</dbReference>
<dbReference type="InterPro" id="IPR050951">
    <property type="entry name" value="Retrovirus_Pol_polyprotein"/>
</dbReference>
<dbReference type="Proteomes" id="UP000243723">
    <property type="component" value="Unassembled WGS sequence"/>
</dbReference>
<dbReference type="PANTHER" id="PTHR37984:SF5">
    <property type="entry name" value="PROTEIN NYNRIN-LIKE"/>
    <property type="match status" value="1"/>
</dbReference>
<keyword evidence="5" id="KW-0255">Endonuclease</keyword>
<evidence type="ECO:0000256" key="6">
    <source>
        <dbReference type="ARBA" id="ARBA00022801"/>
    </source>
</evidence>
<keyword evidence="4" id="KW-0540">Nuclease</keyword>
<keyword evidence="7" id="KW-0695">RNA-directed DNA polymerase</keyword>
<dbReference type="InterPro" id="IPR041373">
    <property type="entry name" value="RT_RNaseH"/>
</dbReference>
<dbReference type="GO" id="GO:0004519">
    <property type="term" value="F:endonuclease activity"/>
    <property type="evidence" value="ECO:0007669"/>
    <property type="project" value="UniProtKB-KW"/>
</dbReference>
<evidence type="ECO:0000256" key="2">
    <source>
        <dbReference type="ARBA" id="ARBA00022679"/>
    </source>
</evidence>
<dbReference type="GO" id="GO:0016787">
    <property type="term" value="F:hydrolase activity"/>
    <property type="evidence" value="ECO:0007669"/>
    <property type="project" value="UniProtKB-KW"/>
</dbReference>
<dbReference type="InterPro" id="IPR043502">
    <property type="entry name" value="DNA/RNA_pol_sf"/>
</dbReference>
<dbReference type="InterPro" id="IPR041588">
    <property type="entry name" value="Integrase_H2C2"/>
</dbReference>
<dbReference type="FunFam" id="1.10.340.70:FF:000001">
    <property type="entry name" value="Retrovirus-related Pol polyprotein from transposon gypsy-like Protein"/>
    <property type="match status" value="1"/>
</dbReference>
<feature type="compositionally biased region" description="Basic and acidic residues" evidence="8">
    <location>
        <begin position="715"/>
        <end position="725"/>
    </location>
</feature>
<evidence type="ECO:0000256" key="3">
    <source>
        <dbReference type="ARBA" id="ARBA00022695"/>
    </source>
</evidence>